<organism evidence="1 2">
    <name type="scientific">Zopfia rhizophila CBS 207.26</name>
    <dbReference type="NCBI Taxonomy" id="1314779"/>
    <lineage>
        <taxon>Eukaryota</taxon>
        <taxon>Fungi</taxon>
        <taxon>Dikarya</taxon>
        <taxon>Ascomycota</taxon>
        <taxon>Pezizomycotina</taxon>
        <taxon>Dothideomycetes</taxon>
        <taxon>Dothideomycetes incertae sedis</taxon>
        <taxon>Zopfiaceae</taxon>
        <taxon>Zopfia</taxon>
    </lineage>
</organism>
<name>A0A6A6EU32_9PEZI</name>
<keyword evidence="2" id="KW-1185">Reference proteome</keyword>
<proteinExistence type="predicted"/>
<dbReference type="Proteomes" id="UP000800200">
    <property type="component" value="Unassembled WGS sequence"/>
</dbReference>
<protein>
    <submittedName>
        <fullName evidence="1">Uncharacterized protein</fullName>
    </submittedName>
</protein>
<gene>
    <name evidence="1" type="ORF">K469DRAFT_689281</name>
</gene>
<evidence type="ECO:0000313" key="1">
    <source>
        <dbReference type="EMBL" id="KAF2194258.1"/>
    </source>
</evidence>
<evidence type="ECO:0000313" key="2">
    <source>
        <dbReference type="Proteomes" id="UP000800200"/>
    </source>
</evidence>
<sequence length="213" mass="23887">MPSHPERSYITTAYPSVVEFEYGAAFMYEPTFTTICNETWHRAVGHKATAHLEISRTSTRYNVTSTKSWMPPKPTYTVPFYDYIYSKIYSAESSIIDRIISASFTTDWPGDDLERISAVLSPPCSTTGRLPSRAITPAPTPVGLVTPRYGDLAATSPTMYYIIDDLQMQIFIGAKRTFSTTWSSIFMNLGTAVSGITMEYNPRETPFVSVHEN</sequence>
<reference evidence="1" key="1">
    <citation type="journal article" date="2020" name="Stud. Mycol.">
        <title>101 Dothideomycetes genomes: a test case for predicting lifestyles and emergence of pathogens.</title>
        <authorList>
            <person name="Haridas S."/>
            <person name="Albert R."/>
            <person name="Binder M."/>
            <person name="Bloem J."/>
            <person name="Labutti K."/>
            <person name="Salamov A."/>
            <person name="Andreopoulos B."/>
            <person name="Baker S."/>
            <person name="Barry K."/>
            <person name="Bills G."/>
            <person name="Bluhm B."/>
            <person name="Cannon C."/>
            <person name="Castanera R."/>
            <person name="Culley D."/>
            <person name="Daum C."/>
            <person name="Ezra D."/>
            <person name="Gonzalez J."/>
            <person name="Henrissat B."/>
            <person name="Kuo A."/>
            <person name="Liang C."/>
            <person name="Lipzen A."/>
            <person name="Lutzoni F."/>
            <person name="Magnuson J."/>
            <person name="Mondo S."/>
            <person name="Nolan M."/>
            <person name="Ohm R."/>
            <person name="Pangilinan J."/>
            <person name="Park H.-J."/>
            <person name="Ramirez L."/>
            <person name="Alfaro M."/>
            <person name="Sun H."/>
            <person name="Tritt A."/>
            <person name="Yoshinaga Y."/>
            <person name="Zwiers L.-H."/>
            <person name="Turgeon B."/>
            <person name="Goodwin S."/>
            <person name="Spatafora J."/>
            <person name="Crous P."/>
            <person name="Grigoriev I."/>
        </authorList>
    </citation>
    <scope>NUCLEOTIDE SEQUENCE</scope>
    <source>
        <strain evidence="1">CBS 207.26</strain>
    </source>
</reference>
<dbReference type="OrthoDB" id="3945787at2759"/>
<accession>A0A6A6EU32</accession>
<dbReference type="AlphaFoldDB" id="A0A6A6EU32"/>
<dbReference type="EMBL" id="ML994612">
    <property type="protein sequence ID" value="KAF2194258.1"/>
    <property type="molecule type" value="Genomic_DNA"/>
</dbReference>